<evidence type="ECO:0000256" key="10">
    <source>
        <dbReference type="ARBA" id="ARBA00022840"/>
    </source>
</evidence>
<dbReference type="EC" id="2.7.13.3" evidence="3"/>
<evidence type="ECO:0000256" key="6">
    <source>
        <dbReference type="ARBA" id="ARBA00022679"/>
    </source>
</evidence>
<dbReference type="GO" id="GO:0005524">
    <property type="term" value="F:ATP binding"/>
    <property type="evidence" value="ECO:0007669"/>
    <property type="project" value="UniProtKB-KW"/>
</dbReference>
<dbReference type="Gene3D" id="1.10.287.130">
    <property type="match status" value="1"/>
</dbReference>
<dbReference type="InterPro" id="IPR029151">
    <property type="entry name" value="Sensor-like_sf"/>
</dbReference>
<evidence type="ECO:0000256" key="2">
    <source>
        <dbReference type="ARBA" id="ARBA00004651"/>
    </source>
</evidence>
<keyword evidence="11 15" id="KW-1133">Transmembrane helix</keyword>
<evidence type="ECO:0000259" key="16">
    <source>
        <dbReference type="PROSITE" id="PS50109"/>
    </source>
</evidence>
<dbReference type="RefSeq" id="WP_345061168.1">
    <property type="nucleotide sequence ID" value="NZ_BAABCN010000001.1"/>
</dbReference>
<keyword evidence="4" id="KW-1003">Cell membrane</keyword>
<dbReference type="PROSITE" id="PS50109">
    <property type="entry name" value="HIS_KIN"/>
    <property type="match status" value="1"/>
</dbReference>
<protein>
    <recommendedName>
        <fullName evidence="3">histidine kinase</fullName>
        <ecNumber evidence="3">2.7.13.3</ecNumber>
    </recommendedName>
</protein>
<dbReference type="EMBL" id="BAABCN010000001">
    <property type="protein sequence ID" value="GAA3859935.1"/>
    <property type="molecule type" value="Genomic_DNA"/>
</dbReference>
<evidence type="ECO:0000256" key="9">
    <source>
        <dbReference type="ARBA" id="ARBA00022777"/>
    </source>
</evidence>
<dbReference type="SUPFAM" id="SSF55785">
    <property type="entry name" value="PYP-like sensor domain (PAS domain)"/>
    <property type="match status" value="1"/>
</dbReference>
<dbReference type="CDD" id="cd00130">
    <property type="entry name" value="PAS"/>
    <property type="match status" value="1"/>
</dbReference>
<comment type="catalytic activity">
    <reaction evidence="1">
        <text>ATP + protein L-histidine = ADP + protein N-phospho-L-histidine.</text>
        <dbReference type="EC" id="2.7.13.3"/>
    </reaction>
</comment>
<dbReference type="Gene3D" id="3.30.565.10">
    <property type="entry name" value="Histidine kinase-like ATPase, C-terminal domain"/>
    <property type="match status" value="1"/>
</dbReference>
<dbReference type="Pfam" id="PF17203">
    <property type="entry name" value="sCache_3_2"/>
    <property type="match status" value="1"/>
</dbReference>
<reference evidence="18" key="1">
    <citation type="journal article" date="2019" name="Int. J. Syst. Evol. Microbiol.">
        <title>The Global Catalogue of Microorganisms (GCM) 10K type strain sequencing project: providing services to taxonomists for standard genome sequencing and annotation.</title>
        <authorList>
            <consortium name="The Broad Institute Genomics Platform"/>
            <consortium name="The Broad Institute Genome Sequencing Center for Infectious Disease"/>
            <person name="Wu L."/>
            <person name="Ma J."/>
        </authorList>
    </citation>
    <scope>NUCLEOTIDE SEQUENCE [LARGE SCALE GENOMIC DNA]</scope>
    <source>
        <strain evidence="18">JCM 17021</strain>
    </source>
</reference>
<sequence length="648" mass="67630">MHTQVLRPPSPSPSPASGRIRTRLSLTRQLLLFQLSLLAIVLVAVTAISLEQTNTSFNSVQQRRMLAVAEYSAANPLLRSILSTNAGLAAPHTIGPSDGLDGVEAANQRLAGPVESLRTTTGVDELLVTTADGRVLASPADPRLLGSTVHPSGPIDTSGADSDGAWAGVAPIGNIDHVVARVPILDNAGHLVGMIIAGRRMPPLSGLLAAAAPNLLTYLGVAGILGAAGSWWLAARVKRQTLGLEPEQIARLAEHREAMLHGIREGVIAVDADGVITLANDSAHALLSLPDDAEGRSIDDVGLDAEAVLALRSHRTLVSDAALVNNGMLLVLNQTTIRPPNSIPEVVTTLRDRTELVTLQRDLGSSKQVTDTLRAQTHEFANRLHTISMLIQLGDADAAVDYIDTVTRDRSELDRDVLTRVLEPSVAALVIAKASLARERGAELTLSPGSALPRVDSLLGADLVTVIGNLVDNALDAVTGAATRVVTLDIRTVGGEPADDDAPVEETPVAETPVSEVHVMVSDSGPGIQPALLGHLFEAGVTSKRPLVGDPSSGGVSRASVDGANHDGAHNDSATHGYGLAIVRLVATRRGGTVDYRHSHGTVFEAVLPALAVTPAPVLPPTLTPPQSRSQSLPEYTRTLALNGTTHA</sequence>
<dbReference type="SUPFAM" id="SSF55890">
    <property type="entry name" value="Sporulation response regulatory protein Spo0B"/>
    <property type="match status" value="1"/>
</dbReference>
<dbReference type="InterPro" id="IPR036890">
    <property type="entry name" value="HATPase_C_sf"/>
</dbReference>
<dbReference type="Pfam" id="PF14689">
    <property type="entry name" value="SPOB_a"/>
    <property type="match status" value="1"/>
</dbReference>
<dbReference type="SUPFAM" id="SSF55874">
    <property type="entry name" value="ATPase domain of HSP90 chaperone/DNA topoisomerase II/histidine kinase"/>
    <property type="match status" value="1"/>
</dbReference>
<evidence type="ECO:0000256" key="3">
    <source>
        <dbReference type="ARBA" id="ARBA00012438"/>
    </source>
</evidence>
<keyword evidence="9" id="KW-0418">Kinase</keyword>
<comment type="subcellular location">
    <subcellularLocation>
        <location evidence="2">Cell membrane</location>
        <topology evidence="2">Multi-pass membrane protein</topology>
    </subcellularLocation>
</comment>
<dbReference type="PANTHER" id="PTHR45436:SF5">
    <property type="entry name" value="SENSOR HISTIDINE KINASE TRCS"/>
    <property type="match status" value="1"/>
</dbReference>
<organism evidence="17 18">
    <name type="scientific">Leifsonia kafniensis</name>
    <dbReference type="NCBI Taxonomy" id="475957"/>
    <lineage>
        <taxon>Bacteria</taxon>
        <taxon>Bacillati</taxon>
        <taxon>Actinomycetota</taxon>
        <taxon>Actinomycetes</taxon>
        <taxon>Micrococcales</taxon>
        <taxon>Microbacteriaceae</taxon>
        <taxon>Leifsonia</taxon>
    </lineage>
</organism>
<name>A0ABP7K0U5_9MICO</name>
<gene>
    <name evidence="17" type="ORF">GCM10022381_00710</name>
</gene>
<evidence type="ECO:0000256" key="11">
    <source>
        <dbReference type="ARBA" id="ARBA00022989"/>
    </source>
</evidence>
<feature type="transmembrane region" description="Helical" evidence="15">
    <location>
        <begin position="30"/>
        <end position="50"/>
    </location>
</feature>
<keyword evidence="18" id="KW-1185">Reference proteome</keyword>
<dbReference type="InterPro" id="IPR013767">
    <property type="entry name" value="PAS_fold"/>
</dbReference>
<dbReference type="InterPro" id="IPR016120">
    <property type="entry name" value="Sig_transdc_His_kin_SpoOB"/>
</dbReference>
<feature type="region of interest" description="Disordered" evidence="14">
    <location>
        <begin position="548"/>
        <end position="574"/>
    </location>
</feature>
<keyword evidence="13 15" id="KW-0472">Membrane</keyword>
<evidence type="ECO:0000313" key="18">
    <source>
        <dbReference type="Proteomes" id="UP001501803"/>
    </source>
</evidence>
<keyword evidence="6" id="KW-0808">Transferase</keyword>
<dbReference type="InterPro" id="IPR003594">
    <property type="entry name" value="HATPase_dom"/>
</dbReference>
<dbReference type="SMART" id="SM00091">
    <property type="entry name" value="PAS"/>
    <property type="match status" value="1"/>
</dbReference>
<keyword evidence="10 17" id="KW-0067">ATP-binding</keyword>
<dbReference type="InterPro" id="IPR039506">
    <property type="entry name" value="SPOB_a"/>
</dbReference>
<comment type="caution">
    <text evidence="17">The sequence shown here is derived from an EMBL/GenBank/DDBJ whole genome shotgun (WGS) entry which is preliminary data.</text>
</comment>
<evidence type="ECO:0000256" key="13">
    <source>
        <dbReference type="ARBA" id="ARBA00023136"/>
    </source>
</evidence>
<evidence type="ECO:0000256" key="4">
    <source>
        <dbReference type="ARBA" id="ARBA00022475"/>
    </source>
</evidence>
<keyword evidence="7 15" id="KW-0812">Transmembrane</keyword>
<evidence type="ECO:0000256" key="12">
    <source>
        <dbReference type="ARBA" id="ARBA00023012"/>
    </source>
</evidence>
<accession>A0ABP7K0U5</accession>
<dbReference type="Gene3D" id="3.30.450.20">
    <property type="entry name" value="PAS domain"/>
    <property type="match status" value="2"/>
</dbReference>
<dbReference type="InterPro" id="IPR005467">
    <property type="entry name" value="His_kinase_dom"/>
</dbReference>
<dbReference type="SMART" id="SM00387">
    <property type="entry name" value="HATPase_c"/>
    <property type="match status" value="1"/>
</dbReference>
<dbReference type="Proteomes" id="UP001501803">
    <property type="component" value="Unassembled WGS sequence"/>
</dbReference>
<evidence type="ECO:0000256" key="8">
    <source>
        <dbReference type="ARBA" id="ARBA00022741"/>
    </source>
</evidence>
<dbReference type="SUPFAM" id="SSF103190">
    <property type="entry name" value="Sensory domain-like"/>
    <property type="match status" value="1"/>
</dbReference>
<dbReference type="InterPro" id="IPR033463">
    <property type="entry name" value="sCache_3"/>
</dbReference>
<dbReference type="Pfam" id="PF00989">
    <property type="entry name" value="PAS"/>
    <property type="match status" value="1"/>
</dbReference>
<evidence type="ECO:0000256" key="7">
    <source>
        <dbReference type="ARBA" id="ARBA00022692"/>
    </source>
</evidence>
<keyword evidence="8" id="KW-0547">Nucleotide-binding</keyword>
<keyword evidence="5" id="KW-0597">Phosphoprotein</keyword>
<evidence type="ECO:0000256" key="5">
    <source>
        <dbReference type="ARBA" id="ARBA00022553"/>
    </source>
</evidence>
<evidence type="ECO:0000256" key="15">
    <source>
        <dbReference type="SAM" id="Phobius"/>
    </source>
</evidence>
<dbReference type="InterPro" id="IPR000014">
    <property type="entry name" value="PAS"/>
</dbReference>
<keyword evidence="12" id="KW-0902">Two-component regulatory system</keyword>
<proteinExistence type="predicted"/>
<dbReference type="InterPro" id="IPR050428">
    <property type="entry name" value="TCS_sensor_his_kinase"/>
</dbReference>
<dbReference type="PANTHER" id="PTHR45436">
    <property type="entry name" value="SENSOR HISTIDINE KINASE YKOH"/>
    <property type="match status" value="1"/>
</dbReference>
<dbReference type="Pfam" id="PF02518">
    <property type="entry name" value="HATPase_c"/>
    <property type="match status" value="1"/>
</dbReference>
<evidence type="ECO:0000313" key="17">
    <source>
        <dbReference type="EMBL" id="GAA3859935.1"/>
    </source>
</evidence>
<dbReference type="InterPro" id="IPR035965">
    <property type="entry name" value="PAS-like_dom_sf"/>
</dbReference>
<feature type="domain" description="Histidine kinase" evidence="16">
    <location>
        <begin position="463"/>
        <end position="612"/>
    </location>
</feature>
<evidence type="ECO:0000256" key="14">
    <source>
        <dbReference type="SAM" id="MobiDB-lite"/>
    </source>
</evidence>
<evidence type="ECO:0000256" key="1">
    <source>
        <dbReference type="ARBA" id="ARBA00000085"/>
    </source>
</evidence>